<gene>
    <name evidence="2" type="ORF">MSAN_00280900</name>
</gene>
<proteinExistence type="predicted"/>
<accession>A0A8H7DH06</accession>
<organism evidence="2 3">
    <name type="scientific">Mycena sanguinolenta</name>
    <dbReference type="NCBI Taxonomy" id="230812"/>
    <lineage>
        <taxon>Eukaryota</taxon>
        <taxon>Fungi</taxon>
        <taxon>Dikarya</taxon>
        <taxon>Basidiomycota</taxon>
        <taxon>Agaricomycotina</taxon>
        <taxon>Agaricomycetes</taxon>
        <taxon>Agaricomycetidae</taxon>
        <taxon>Agaricales</taxon>
        <taxon>Marasmiineae</taxon>
        <taxon>Mycenaceae</taxon>
        <taxon>Mycena</taxon>
    </lineage>
</organism>
<protein>
    <submittedName>
        <fullName evidence="2">Uncharacterized protein</fullName>
    </submittedName>
</protein>
<evidence type="ECO:0000313" key="3">
    <source>
        <dbReference type="Proteomes" id="UP000623467"/>
    </source>
</evidence>
<reference evidence="2" key="1">
    <citation type="submission" date="2020-05" db="EMBL/GenBank/DDBJ databases">
        <title>Mycena genomes resolve the evolution of fungal bioluminescence.</title>
        <authorList>
            <person name="Tsai I.J."/>
        </authorList>
    </citation>
    <scope>NUCLEOTIDE SEQUENCE</scope>
    <source>
        <strain evidence="2">160909Yilan</strain>
    </source>
</reference>
<dbReference type="EMBL" id="JACAZH010000002">
    <property type="protein sequence ID" value="KAF7374005.1"/>
    <property type="molecule type" value="Genomic_DNA"/>
</dbReference>
<feature type="region of interest" description="Disordered" evidence="1">
    <location>
        <begin position="109"/>
        <end position="131"/>
    </location>
</feature>
<sequence>MKASFGGLACVIRVVADGRQHKRKTRAILKGRACSVVKKQARNAGPPADIASLPPNTRKQRLITLISTLHPSSRRARIHSRLGRYRPRDDEHDKQDALVFVMPSASTIPAGSTAQAPSSTPHAAPLPPASASPRHYLCCCIA</sequence>
<comment type="caution">
    <text evidence="2">The sequence shown here is derived from an EMBL/GenBank/DDBJ whole genome shotgun (WGS) entry which is preliminary data.</text>
</comment>
<dbReference type="AlphaFoldDB" id="A0A8H7DH06"/>
<evidence type="ECO:0000256" key="1">
    <source>
        <dbReference type="SAM" id="MobiDB-lite"/>
    </source>
</evidence>
<name>A0A8H7DH06_9AGAR</name>
<keyword evidence="3" id="KW-1185">Reference proteome</keyword>
<dbReference type="Proteomes" id="UP000623467">
    <property type="component" value="Unassembled WGS sequence"/>
</dbReference>
<evidence type="ECO:0000313" key="2">
    <source>
        <dbReference type="EMBL" id="KAF7374005.1"/>
    </source>
</evidence>